<evidence type="ECO:0000313" key="2">
    <source>
        <dbReference type="EMBL" id="WUU52651.1"/>
    </source>
</evidence>
<reference evidence="2" key="1">
    <citation type="submission" date="2022-10" db="EMBL/GenBank/DDBJ databases">
        <title>The complete genomes of actinobacterial strains from the NBC collection.</title>
        <authorList>
            <person name="Joergensen T.S."/>
            <person name="Alvarez Arevalo M."/>
            <person name="Sterndorff E.B."/>
            <person name="Faurdal D."/>
            <person name="Vuksanovic O."/>
            <person name="Mourched A.-S."/>
            <person name="Charusanti P."/>
            <person name="Shaw S."/>
            <person name="Blin K."/>
            <person name="Weber T."/>
        </authorList>
    </citation>
    <scope>NUCLEOTIDE SEQUENCE [LARGE SCALE GENOMIC DNA]</scope>
    <source>
        <strain evidence="2">NBC 01686</strain>
    </source>
</reference>
<dbReference type="PROSITE" id="PS51154">
    <property type="entry name" value="MACRO"/>
    <property type="match status" value="1"/>
</dbReference>
<gene>
    <name evidence="2" type="ORF">OIE82_05680</name>
</gene>
<organism evidence="2">
    <name type="scientific">Streptomyces althioticus</name>
    <dbReference type="NCBI Taxonomy" id="83380"/>
    <lineage>
        <taxon>Bacteria</taxon>
        <taxon>Bacillati</taxon>
        <taxon>Actinomycetota</taxon>
        <taxon>Actinomycetes</taxon>
        <taxon>Kitasatosporales</taxon>
        <taxon>Streptomycetaceae</taxon>
        <taxon>Streptomyces</taxon>
        <taxon>Streptomyces althioticus group</taxon>
    </lineage>
</organism>
<accession>A0ABZ1Y292</accession>
<feature type="domain" description="Macro" evidence="1">
    <location>
        <begin position="1"/>
        <end position="171"/>
    </location>
</feature>
<protein>
    <submittedName>
        <fullName evidence="2">O-acetyl-ADP-ribose deacetylase</fullName>
    </submittedName>
</protein>
<dbReference type="PANTHER" id="PTHR11106">
    <property type="entry name" value="GANGLIOSIDE INDUCED DIFFERENTIATION ASSOCIATED PROTEIN 2-RELATED"/>
    <property type="match status" value="1"/>
</dbReference>
<name>A0ABZ1Y292_9ACTN</name>
<dbReference type="SMART" id="SM00506">
    <property type="entry name" value="A1pp"/>
    <property type="match status" value="1"/>
</dbReference>
<dbReference type="NCBIfam" id="NF001664">
    <property type="entry name" value="PRK00431.1-6"/>
    <property type="match status" value="1"/>
</dbReference>
<dbReference type="SUPFAM" id="SSF52949">
    <property type="entry name" value="Macro domain-like"/>
    <property type="match status" value="1"/>
</dbReference>
<dbReference type="Gene3D" id="3.40.220.10">
    <property type="entry name" value="Leucine Aminopeptidase, subunit E, domain 1"/>
    <property type="match status" value="1"/>
</dbReference>
<dbReference type="EMBL" id="CP109207">
    <property type="protein sequence ID" value="WUU52651.1"/>
    <property type="molecule type" value="Genomic_DNA"/>
</dbReference>
<dbReference type="InterPro" id="IPR043472">
    <property type="entry name" value="Macro_dom-like"/>
</dbReference>
<dbReference type="PANTHER" id="PTHR11106:SF27">
    <property type="entry name" value="MACRO DOMAIN-CONTAINING PROTEIN"/>
    <property type="match status" value="1"/>
</dbReference>
<evidence type="ECO:0000259" key="1">
    <source>
        <dbReference type="PROSITE" id="PS51154"/>
    </source>
</evidence>
<dbReference type="InterPro" id="IPR002589">
    <property type="entry name" value="Macro_dom"/>
</dbReference>
<dbReference type="RefSeq" id="WP_191880092.1">
    <property type="nucleotide sequence ID" value="NZ_CP109207.1"/>
</dbReference>
<dbReference type="Pfam" id="PF01661">
    <property type="entry name" value="Macro"/>
    <property type="match status" value="1"/>
</dbReference>
<proteinExistence type="predicted"/>
<dbReference type="CDD" id="cd02908">
    <property type="entry name" value="Macro_OAADPr_deacetylase"/>
    <property type="match status" value="1"/>
</dbReference>
<sequence length="171" mass="18065">MTTPRITLVQGDITRQSADAIVNAANSSLLGGGGVDGAIHRRGGPDILAECRALRASHYGRGLPTGQAVATTAGRLDARWVIHTVGPVYSASEDRSGLLASCYRESLRVADELGARTVAFPAISTGVYRWPLDDAARIAAETVRTADTAVEEITFVLFDERAYTAFSAETG</sequence>